<evidence type="ECO:0000313" key="2">
    <source>
        <dbReference type="Proteomes" id="UP000259026"/>
    </source>
</evidence>
<gene>
    <name evidence="1" type="ORF">CcrPW_gp314</name>
</gene>
<dbReference type="Proteomes" id="UP000259026">
    <property type="component" value="Segment"/>
</dbReference>
<accession>A0A385EAN8</accession>
<dbReference type="EMBL" id="MH588545">
    <property type="protein sequence ID" value="AXQ68853.1"/>
    <property type="molecule type" value="Genomic_DNA"/>
</dbReference>
<keyword evidence="2" id="KW-1185">Reference proteome</keyword>
<evidence type="ECO:0000313" key="1">
    <source>
        <dbReference type="EMBL" id="AXQ68853.1"/>
    </source>
</evidence>
<name>A0A385EAN8_9CAUD</name>
<sequence length="60" mass="6553">MSKAQEEFLRALPSTAHEGYQPARKLVELGLASKEAQKYGSDRYARTAAGDAWIAQKDAA</sequence>
<proteinExistence type="predicted"/>
<protein>
    <submittedName>
        <fullName evidence="1">Uncharacterized protein</fullName>
    </submittedName>
</protein>
<organism evidence="1 2">
    <name type="scientific">Caulobacter phage CcrPW</name>
    <dbReference type="NCBI Taxonomy" id="2283271"/>
    <lineage>
        <taxon>Viruses</taxon>
        <taxon>Duplodnaviria</taxon>
        <taxon>Heunggongvirae</taxon>
        <taxon>Uroviricota</taxon>
        <taxon>Caudoviricetes</taxon>
        <taxon>Jeanschmidtviridae</taxon>
        <taxon>Colossusvirus</taxon>
        <taxon>Colossusvirus PW</taxon>
    </lineage>
</organism>
<reference evidence="1 2" key="2">
    <citation type="submission" date="2018-09" db="EMBL/GenBank/DDBJ databases">
        <title>Giant CbK-like Caulobacter bacteriophages have genetically divergent genomes.</title>
        <authorList>
            <person name="Wilson K."/>
            <person name="Ely B."/>
        </authorList>
    </citation>
    <scope>NUCLEOTIDE SEQUENCE [LARGE SCALE GENOMIC DNA]</scope>
</reference>
<reference evidence="2" key="1">
    <citation type="submission" date="2018-07" db="EMBL/GenBank/DDBJ databases">
        <title>Giant CbK-like Caulobacter bacteriophages have genetically divergent genomes.</title>
        <authorList>
            <person name="Wilson K.M."/>
            <person name="Ely B."/>
        </authorList>
    </citation>
    <scope>NUCLEOTIDE SEQUENCE [LARGE SCALE GENOMIC DNA]</scope>
</reference>